<evidence type="ECO:0000256" key="6">
    <source>
        <dbReference type="RuleBase" id="RU363054"/>
    </source>
</evidence>
<feature type="transmembrane region" description="Helical" evidence="5">
    <location>
        <begin position="133"/>
        <end position="158"/>
    </location>
</feature>
<comment type="caution">
    <text evidence="8">The sequence shown here is derived from an EMBL/GenBank/DDBJ whole genome shotgun (WGS) entry which is preliminary data.</text>
</comment>
<comment type="similarity">
    <text evidence="6">Belongs to the binding-protein-dependent transport system permease family. CysTW subfamily.</text>
</comment>
<dbReference type="InterPro" id="IPR035906">
    <property type="entry name" value="MetI-like_sf"/>
</dbReference>
<evidence type="ECO:0000313" key="9">
    <source>
        <dbReference type="Proteomes" id="UP000295097"/>
    </source>
</evidence>
<reference evidence="8 9" key="1">
    <citation type="submission" date="2019-03" db="EMBL/GenBank/DDBJ databases">
        <title>Freshwater and sediment microbial communities from various areas in North America, analyzing microbe dynamics in response to fracking.</title>
        <authorList>
            <person name="Lamendella R."/>
        </authorList>
    </citation>
    <scope>NUCLEOTIDE SEQUENCE [LARGE SCALE GENOMIC DNA]</scope>
    <source>
        <strain evidence="8 9">175.2</strain>
    </source>
</reference>
<feature type="transmembrane region" description="Helical" evidence="5">
    <location>
        <begin position="204"/>
        <end position="228"/>
    </location>
</feature>
<comment type="function">
    <text evidence="6">Part of the binding-protein-dependent transport system for phosphate; probably responsible for the translocation of the substrate across the membrane.</text>
</comment>
<proteinExistence type="inferred from homology"/>
<sequence length="436" mass="45650">MIVWLVLSPIVMGVQVREGFSGALDNQPPAATSLSYNSVLSVARGLRLVEAEKADTSAGDGEQLRTSFAQVGVQLAQVPRKEVILAAKHLNKLRTISNVSMAVVVAATALGGFVLSLRNIRPEFRARRRVERVVYLFLIAASSVAVLTTLGIVLSLIVESLRFFSLVSPKAFFFGAIWDPGFSSAGEAGVAGLFGLIPLLVGTLYIAAVALVFAVPVGLFAAIYLAEYAGARFRAIAKPALEVLAGIPAIVYGVFALVIVGPFLRDLSGVINGIVTGDNAGLVAAQSVLTAGLVIGAMLIPYISSLADDIIKAVPASLKEGSLSLGATQSETIRHVLLPAAKPGIAGALLLTASRAIGETVIVVLAAGLAAQIHYNPFEPMTTVTVQIVNQLIGSPAFDTPQTLVAFALGLTLFVITLVLNIYALYIVRGYKELYA</sequence>
<feature type="transmembrane region" description="Helical" evidence="5">
    <location>
        <begin position="404"/>
        <end position="428"/>
    </location>
</feature>
<keyword evidence="6" id="KW-0592">Phosphate transport</keyword>
<feature type="transmembrane region" description="Helical" evidence="5">
    <location>
        <begin position="99"/>
        <end position="121"/>
    </location>
</feature>
<protein>
    <recommendedName>
        <fullName evidence="6">Phosphate transport system permease protein</fullName>
    </recommendedName>
</protein>
<evidence type="ECO:0000256" key="4">
    <source>
        <dbReference type="ARBA" id="ARBA00023136"/>
    </source>
</evidence>
<dbReference type="InterPro" id="IPR022182">
    <property type="entry name" value="PstC_N"/>
</dbReference>
<gene>
    <name evidence="8" type="ORF">EDC90_100632</name>
</gene>
<keyword evidence="4 5" id="KW-0472">Membrane</keyword>
<dbReference type="EMBL" id="SMAR01000006">
    <property type="protein sequence ID" value="TCT41774.1"/>
    <property type="molecule type" value="Genomic_DNA"/>
</dbReference>
<dbReference type="NCBIfam" id="TIGR02138">
    <property type="entry name" value="phosphate_pstC"/>
    <property type="match status" value="1"/>
</dbReference>
<dbReference type="PANTHER" id="PTHR42727:SF1">
    <property type="entry name" value="PHOSPHATE TRANSPORT SYSTEM PERMEASE"/>
    <property type="match status" value="1"/>
</dbReference>
<dbReference type="Pfam" id="PF12501">
    <property type="entry name" value="DUF3708"/>
    <property type="match status" value="1"/>
</dbReference>
<evidence type="ECO:0000256" key="2">
    <source>
        <dbReference type="ARBA" id="ARBA00022692"/>
    </source>
</evidence>
<dbReference type="SUPFAM" id="SSF161098">
    <property type="entry name" value="MetI-like"/>
    <property type="match status" value="1"/>
</dbReference>
<comment type="subcellular location">
    <subcellularLocation>
        <location evidence="6">Cell inner membrane</location>
        <topology evidence="6">Multi-pass membrane protein</topology>
    </subcellularLocation>
    <subcellularLocation>
        <location evidence="1 5">Cell membrane</location>
        <topology evidence="1 5">Multi-pass membrane protein</topology>
    </subcellularLocation>
</comment>
<accession>A0A4V2V4S8</accession>
<feature type="transmembrane region" description="Helical" evidence="5">
    <location>
        <begin position="284"/>
        <end position="303"/>
    </location>
</feature>
<dbReference type="InterPro" id="IPR000515">
    <property type="entry name" value="MetI-like"/>
</dbReference>
<feature type="domain" description="ABC transmembrane type-1" evidence="7">
    <location>
        <begin position="200"/>
        <end position="424"/>
    </location>
</feature>
<feature type="transmembrane region" description="Helical" evidence="5">
    <location>
        <begin position="240"/>
        <end position="264"/>
    </location>
</feature>
<keyword evidence="6" id="KW-0997">Cell inner membrane</keyword>
<evidence type="ECO:0000259" key="7">
    <source>
        <dbReference type="PROSITE" id="PS50928"/>
    </source>
</evidence>
<dbReference type="GO" id="GO:0006817">
    <property type="term" value="P:phosphate ion transport"/>
    <property type="evidence" value="ECO:0007669"/>
    <property type="project" value="UniProtKB-KW"/>
</dbReference>
<keyword evidence="2 5" id="KW-0812">Transmembrane</keyword>
<dbReference type="Proteomes" id="UP000295097">
    <property type="component" value="Unassembled WGS sequence"/>
</dbReference>
<dbReference type="AlphaFoldDB" id="A0A4V2V4S8"/>
<keyword evidence="9" id="KW-1185">Reference proteome</keyword>
<evidence type="ECO:0000256" key="1">
    <source>
        <dbReference type="ARBA" id="ARBA00004651"/>
    </source>
</evidence>
<dbReference type="InterPro" id="IPR011864">
    <property type="entry name" value="Phosphate_PstC"/>
</dbReference>
<dbReference type="PROSITE" id="PS50928">
    <property type="entry name" value="ABC_TM1"/>
    <property type="match status" value="1"/>
</dbReference>
<dbReference type="Gene3D" id="1.10.3720.10">
    <property type="entry name" value="MetI-like"/>
    <property type="match status" value="1"/>
</dbReference>
<evidence type="ECO:0000256" key="5">
    <source>
        <dbReference type="RuleBase" id="RU363032"/>
    </source>
</evidence>
<evidence type="ECO:0000256" key="3">
    <source>
        <dbReference type="ARBA" id="ARBA00022989"/>
    </source>
</evidence>
<feature type="transmembrane region" description="Helical" evidence="5">
    <location>
        <begin position="356"/>
        <end position="375"/>
    </location>
</feature>
<dbReference type="GO" id="GO:0005886">
    <property type="term" value="C:plasma membrane"/>
    <property type="evidence" value="ECO:0007669"/>
    <property type="project" value="UniProtKB-SubCell"/>
</dbReference>
<keyword evidence="5" id="KW-0813">Transport</keyword>
<dbReference type="PANTHER" id="PTHR42727">
    <property type="entry name" value="PHOSPHATE TRANSPORT SYSTEM PERMEASE PROTEIN"/>
    <property type="match status" value="1"/>
</dbReference>
<dbReference type="Pfam" id="PF00528">
    <property type="entry name" value="BPD_transp_1"/>
    <property type="match status" value="1"/>
</dbReference>
<name>A0A4V2V4S8_9HYPH</name>
<keyword evidence="3 5" id="KW-1133">Transmembrane helix</keyword>
<keyword evidence="6" id="KW-1003">Cell membrane</keyword>
<dbReference type="GO" id="GO:0005315">
    <property type="term" value="F:phosphate transmembrane transporter activity"/>
    <property type="evidence" value="ECO:0007669"/>
    <property type="project" value="InterPro"/>
</dbReference>
<evidence type="ECO:0000313" key="8">
    <source>
        <dbReference type="EMBL" id="TCT41774.1"/>
    </source>
</evidence>
<organism evidence="8 9">
    <name type="scientific">Martelella mediterranea</name>
    <dbReference type="NCBI Taxonomy" id="293089"/>
    <lineage>
        <taxon>Bacteria</taxon>
        <taxon>Pseudomonadati</taxon>
        <taxon>Pseudomonadota</taxon>
        <taxon>Alphaproteobacteria</taxon>
        <taxon>Hyphomicrobiales</taxon>
        <taxon>Aurantimonadaceae</taxon>
        <taxon>Martelella</taxon>
    </lineage>
</organism>
<dbReference type="CDD" id="cd06261">
    <property type="entry name" value="TM_PBP2"/>
    <property type="match status" value="1"/>
</dbReference>